<dbReference type="EMBL" id="BMWX01000001">
    <property type="protein sequence ID" value="GGZ14840.1"/>
    <property type="molecule type" value="Genomic_DNA"/>
</dbReference>
<evidence type="ECO:0000313" key="3">
    <source>
        <dbReference type="Proteomes" id="UP000619457"/>
    </source>
</evidence>
<dbReference type="InterPro" id="IPR013035">
    <property type="entry name" value="PEP_carboxykinase_C"/>
</dbReference>
<dbReference type="PANTHER" id="PTHR30031:SF0">
    <property type="entry name" value="PHOSPHOENOLPYRUVATE CARBOXYKINASE (ATP)"/>
    <property type="match status" value="1"/>
</dbReference>
<keyword evidence="1" id="KW-0210">Decarboxylase</keyword>
<dbReference type="Gene3D" id="3.90.228.20">
    <property type="match status" value="2"/>
</dbReference>
<gene>
    <name evidence="2" type="ORF">GCM10007049_03530</name>
</gene>
<organism evidence="2 3">
    <name type="scientific">Echinicola pacifica</name>
    <dbReference type="NCBI Taxonomy" id="346377"/>
    <lineage>
        <taxon>Bacteria</taxon>
        <taxon>Pseudomonadati</taxon>
        <taxon>Bacteroidota</taxon>
        <taxon>Cytophagia</taxon>
        <taxon>Cytophagales</taxon>
        <taxon>Cyclobacteriaceae</taxon>
        <taxon>Echinicola</taxon>
    </lineage>
</organism>
<dbReference type="PANTHER" id="PTHR30031">
    <property type="entry name" value="PHOSPHOENOLPYRUVATE CARBOXYKINASE ATP"/>
    <property type="match status" value="1"/>
</dbReference>
<name>A0A918UJF9_9BACT</name>
<protein>
    <recommendedName>
        <fullName evidence="4">Phosphoenolpyruvate carboxykinase (ATP)</fullName>
    </recommendedName>
</protein>
<dbReference type="InterPro" id="IPR015994">
    <property type="entry name" value="PEPCK_ATP_CS"/>
</dbReference>
<evidence type="ECO:0008006" key="4">
    <source>
        <dbReference type="Google" id="ProtNLM"/>
    </source>
</evidence>
<sequence length="328" mass="35938">MNYILPLEEKQLSMHCSANMGDKGDTAIFFGLSGTGKTTLSADPKRVLIGDDEHGWSNNGIYNFEGGCYAKAINLDPEKEPQIWNAIKFGAIVENTIFHPGTSIINYKDNSLTENTRTAYPISHIPNSIDPPLGTLPQTVFFLTADAFGVLPPISKLNPSQAMYHFISGYTAKVAGTEMGIKEPQVTFSACFGEAFLPLNPTVYAALLGKLMKQHQVDVWLINTGWTGGSYGTGKRIPLAYTRAMVNAALEGKMNNVSFEKHPIFKIQIPSYCPGVPSELLNPKNTWENPGNYDQTAAQLARAFQENFAKYTEEAPPEIMDGGPSLDF</sequence>
<dbReference type="SUPFAM" id="SSF53795">
    <property type="entry name" value="PEP carboxykinase-like"/>
    <property type="match status" value="1"/>
</dbReference>
<dbReference type="GO" id="GO:0005829">
    <property type="term" value="C:cytosol"/>
    <property type="evidence" value="ECO:0007669"/>
    <property type="project" value="TreeGrafter"/>
</dbReference>
<evidence type="ECO:0000313" key="2">
    <source>
        <dbReference type="EMBL" id="GGZ14840.1"/>
    </source>
</evidence>
<dbReference type="GO" id="GO:0006094">
    <property type="term" value="P:gluconeogenesis"/>
    <property type="evidence" value="ECO:0007669"/>
    <property type="project" value="InterPro"/>
</dbReference>
<dbReference type="Proteomes" id="UP000619457">
    <property type="component" value="Unassembled WGS sequence"/>
</dbReference>
<keyword evidence="3" id="KW-1185">Reference proteome</keyword>
<dbReference type="GO" id="GO:0004612">
    <property type="term" value="F:phosphoenolpyruvate carboxykinase (ATP) activity"/>
    <property type="evidence" value="ECO:0007669"/>
    <property type="project" value="InterPro"/>
</dbReference>
<dbReference type="GO" id="GO:0005524">
    <property type="term" value="F:ATP binding"/>
    <property type="evidence" value="ECO:0007669"/>
    <property type="project" value="InterPro"/>
</dbReference>
<comment type="caution">
    <text evidence="2">The sequence shown here is derived from an EMBL/GenBank/DDBJ whole genome shotgun (WGS) entry which is preliminary data.</text>
</comment>
<dbReference type="PROSITE" id="PS00532">
    <property type="entry name" value="PEPCK_ATP"/>
    <property type="match status" value="1"/>
</dbReference>
<dbReference type="Pfam" id="PF01293">
    <property type="entry name" value="PEPCK_ATP"/>
    <property type="match status" value="1"/>
</dbReference>
<accession>A0A918UJF9</accession>
<dbReference type="InterPro" id="IPR001272">
    <property type="entry name" value="PEP_carboxykinase_ATP"/>
</dbReference>
<keyword evidence="1" id="KW-0456">Lyase</keyword>
<reference evidence="2" key="2">
    <citation type="submission" date="2020-09" db="EMBL/GenBank/DDBJ databases">
        <authorList>
            <person name="Sun Q."/>
            <person name="Kim S."/>
        </authorList>
    </citation>
    <scope>NUCLEOTIDE SEQUENCE</scope>
    <source>
        <strain evidence="2">KCTC 12368</strain>
    </source>
</reference>
<reference evidence="2" key="1">
    <citation type="journal article" date="2014" name="Int. J. Syst. Evol. Microbiol.">
        <title>Complete genome sequence of Corynebacterium casei LMG S-19264T (=DSM 44701T), isolated from a smear-ripened cheese.</title>
        <authorList>
            <consortium name="US DOE Joint Genome Institute (JGI-PGF)"/>
            <person name="Walter F."/>
            <person name="Albersmeier A."/>
            <person name="Kalinowski J."/>
            <person name="Ruckert C."/>
        </authorList>
    </citation>
    <scope>NUCLEOTIDE SEQUENCE</scope>
    <source>
        <strain evidence="2">KCTC 12368</strain>
    </source>
</reference>
<dbReference type="AlphaFoldDB" id="A0A918UJF9"/>
<proteinExistence type="predicted"/>
<evidence type="ECO:0000256" key="1">
    <source>
        <dbReference type="ARBA" id="ARBA00022793"/>
    </source>
</evidence>